<reference evidence="8 9" key="1">
    <citation type="submission" date="2011-08" db="EMBL/GenBank/DDBJ databases">
        <authorList>
            <person name="Weinstock G."/>
            <person name="Sodergren E."/>
            <person name="Clifton S."/>
            <person name="Fulton L."/>
            <person name="Fulton B."/>
            <person name="Courtney L."/>
            <person name="Fronick C."/>
            <person name="Harrison M."/>
            <person name="Strong C."/>
            <person name="Farmer C."/>
            <person name="Delahaunty K."/>
            <person name="Markovic C."/>
            <person name="Hall O."/>
            <person name="Minx P."/>
            <person name="Tomlinson C."/>
            <person name="Mitreva M."/>
            <person name="Hou S."/>
            <person name="Chen J."/>
            <person name="Wollam A."/>
            <person name="Pepin K.H."/>
            <person name="Johnson M."/>
            <person name="Bhonagiri V."/>
            <person name="Zhang X."/>
            <person name="Suruliraj S."/>
            <person name="Warren W."/>
            <person name="Chinwalla A."/>
            <person name="Mardis E.R."/>
            <person name="Wilson R.K."/>
        </authorList>
    </citation>
    <scope>NUCLEOTIDE SEQUENCE [LARGE SCALE GENOMIC DNA]</scope>
    <source>
        <strain evidence="8 9">F0357</strain>
    </source>
</reference>
<accession>G9YKI7</accession>
<comment type="function">
    <text evidence="6">Forms part of the polypeptide exit tunnel.</text>
</comment>
<dbReference type="eggNOG" id="COG0088">
    <property type="taxonomic scope" value="Bacteria"/>
</dbReference>
<comment type="similarity">
    <text evidence="1 6">Belongs to the universal ribosomal protein uL4 family.</text>
</comment>
<dbReference type="GO" id="GO:0019843">
    <property type="term" value="F:rRNA binding"/>
    <property type="evidence" value="ECO:0007669"/>
    <property type="project" value="UniProtKB-UniRule"/>
</dbReference>
<dbReference type="SUPFAM" id="SSF52166">
    <property type="entry name" value="Ribosomal protein L4"/>
    <property type="match status" value="1"/>
</dbReference>
<comment type="caution">
    <text evidence="8">The sequence shown here is derived from an EMBL/GenBank/DDBJ whole genome shotgun (WGS) entry which is preliminary data.</text>
</comment>
<comment type="function">
    <text evidence="6">One of the primary rRNA binding proteins, this protein initially binds near the 5'-end of the 23S rRNA. It is important during the early stages of 50S assembly. It makes multiple contacts with different domains of the 23S rRNA in the assembled 50S subunit and ribosome.</text>
</comment>
<protein>
    <recommendedName>
        <fullName evidence="5 6">Large ribosomal subunit protein uL4</fullName>
    </recommendedName>
</protein>
<dbReference type="Proteomes" id="UP000005481">
    <property type="component" value="Unassembled WGS sequence"/>
</dbReference>
<dbReference type="GO" id="GO:0005840">
    <property type="term" value="C:ribosome"/>
    <property type="evidence" value="ECO:0007669"/>
    <property type="project" value="UniProtKB-KW"/>
</dbReference>
<name>G9YKI7_9FIRM</name>
<dbReference type="OrthoDB" id="9803201at2"/>
<organism evidence="8 9">
    <name type="scientific">Anaeroglobus geminatus F0357</name>
    <dbReference type="NCBI Taxonomy" id="861450"/>
    <lineage>
        <taxon>Bacteria</taxon>
        <taxon>Bacillati</taxon>
        <taxon>Bacillota</taxon>
        <taxon>Negativicutes</taxon>
        <taxon>Veillonellales</taxon>
        <taxon>Veillonellaceae</taxon>
        <taxon>Anaeroglobus</taxon>
    </lineage>
</organism>
<dbReference type="HOGENOM" id="CLU_041575_5_2_9"/>
<evidence type="ECO:0000256" key="7">
    <source>
        <dbReference type="SAM" id="MobiDB-lite"/>
    </source>
</evidence>
<dbReference type="PATRIC" id="fig|861450.3.peg.2019"/>
<dbReference type="AlphaFoldDB" id="G9YKI7"/>
<dbReference type="RefSeq" id="WP_006791158.1">
    <property type="nucleotide sequence ID" value="NZ_JH417616.1"/>
</dbReference>
<keyword evidence="6" id="KW-0694">RNA-binding</keyword>
<dbReference type="HAMAP" id="MF_01328_B">
    <property type="entry name" value="Ribosomal_uL4_B"/>
    <property type="match status" value="1"/>
</dbReference>
<evidence type="ECO:0000256" key="3">
    <source>
        <dbReference type="ARBA" id="ARBA00022980"/>
    </source>
</evidence>
<feature type="region of interest" description="Disordered" evidence="7">
    <location>
        <begin position="56"/>
        <end position="78"/>
    </location>
</feature>
<dbReference type="InterPro" id="IPR002136">
    <property type="entry name" value="Ribosomal_uL4"/>
</dbReference>
<dbReference type="STRING" id="861450.HMPREF0080_02197"/>
<evidence type="ECO:0000313" key="9">
    <source>
        <dbReference type="Proteomes" id="UP000005481"/>
    </source>
</evidence>
<dbReference type="Pfam" id="PF00573">
    <property type="entry name" value="Ribosomal_L4"/>
    <property type="match status" value="1"/>
</dbReference>
<keyword evidence="4 6" id="KW-0687">Ribonucleoprotein</keyword>
<evidence type="ECO:0000256" key="6">
    <source>
        <dbReference type="HAMAP-Rule" id="MF_01328"/>
    </source>
</evidence>
<keyword evidence="3 6" id="KW-0689">Ribosomal protein</keyword>
<evidence type="ECO:0000256" key="5">
    <source>
        <dbReference type="ARBA" id="ARBA00035244"/>
    </source>
</evidence>
<sequence>MPKVSTYNITGAQTGEIELNDGVFGVEVNEAVMRQAVLRQLANERLGTHATKTRGLVRGGGRKPWKQKGTGRARVGSTRSPLWVGGGTVFGPQPRSYEQKMPRKARRLAVKSALSDKVNTNELFVLDEIVLAAPKTKEVVKVVNNFNFGGEKVLFITDGDDVMARCSRNIQGVKSVSAEHMNIFDLLHYTKLFITKSAVAKIEEVLA</sequence>
<evidence type="ECO:0000313" key="8">
    <source>
        <dbReference type="EMBL" id="EHM37165.1"/>
    </source>
</evidence>
<dbReference type="GO" id="GO:0003735">
    <property type="term" value="F:structural constituent of ribosome"/>
    <property type="evidence" value="ECO:0007669"/>
    <property type="project" value="InterPro"/>
</dbReference>
<evidence type="ECO:0000256" key="4">
    <source>
        <dbReference type="ARBA" id="ARBA00023274"/>
    </source>
</evidence>
<dbReference type="Gene3D" id="3.40.1370.10">
    <property type="match status" value="1"/>
</dbReference>
<dbReference type="GO" id="GO:0006412">
    <property type="term" value="P:translation"/>
    <property type="evidence" value="ECO:0007669"/>
    <property type="project" value="UniProtKB-UniRule"/>
</dbReference>
<proteinExistence type="inferred from homology"/>
<keyword evidence="6" id="KW-0699">rRNA-binding</keyword>
<dbReference type="PANTHER" id="PTHR10746:SF6">
    <property type="entry name" value="LARGE RIBOSOMAL SUBUNIT PROTEIN UL4M"/>
    <property type="match status" value="1"/>
</dbReference>
<keyword evidence="9" id="KW-1185">Reference proteome</keyword>
<evidence type="ECO:0000256" key="2">
    <source>
        <dbReference type="ARBA" id="ARBA00011838"/>
    </source>
</evidence>
<dbReference type="NCBIfam" id="TIGR03953">
    <property type="entry name" value="rplD_bact"/>
    <property type="match status" value="1"/>
</dbReference>
<feature type="compositionally biased region" description="Basic residues" evidence="7">
    <location>
        <begin position="60"/>
        <end position="71"/>
    </location>
</feature>
<comment type="subunit">
    <text evidence="2 6">Part of the 50S ribosomal subunit.</text>
</comment>
<dbReference type="EMBL" id="AGCJ01000103">
    <property type="protein sequence ID" value="EHM37165.1"/>
    <property type="molecule type" value="Genomic_DNA"/>
</dbReference>
<gene>
    <name evidence="6" type="primary">rplD</name>
    <name evidence="8" type="ORF">HMPREF0080_02197</name>
</gene>
<dbReference type="PANTHER" id="PTHR10746">
    <property type="entry name" value="50S RIBOSOMAL PROTEIN L4"/>
    <property type="match status" value="1"/>
</dbReference>
<dbReference type="InterPro" id="IPR023574">
    <property type="entry name" value="Ribosomal_uL4_dom_sf"/>
</dbReference>
<evidence type="ECO:0000256" key="1">
    <source>
        <dbReference type="ARBA" id="ARBA00010528"/>
    </source>
</evidence>
<dbReference type="GO" id="GO:1990904">
    <property type="term" value="C:ribonucleoprotein complex"/>
    <property type="evidence" value="ECO:0007669"/>
    <property type="project" value="UniProtKB-KW"/>
</dbReference>
<dbReference type="InterPro" id="IPR013005">
    <property type="entry name" value="Ribosomal_uL4-like"/>
</dbReference>